<evidence type="ECO:0000256" key="5">
    <source>
        <dbReference type="ARBA" id="ARBA00022737"/>
    </source>
</evidence>
<feature type="repeat" description="NHL" evidence="9">
    <location>
        <begin position="98"/>
        <end position="139"/>
    </location>
</feature>
<evidence type="ECO:0000313" key="11">
    <source>
        <dbReference type="Proteomes" id="UP000317178"/>
    </source>
</evidence>
<dbReference type="EMBL" id="CP036281">
    <property type="protein sequence ID" value="QDU80947.1"/>
    <property type="molecule type" value="Genomic_DNA"/>
</dbReference>
<organism evidence="10 11">
    <name type="scientific">Polystyrenella longa</name>
    <dbReference type="NCBI Taxonomy" id="2528007"/>
    <lineage>
        <taxon>Bacteria</taxon>
        <taxon>Pseudomonadati</taxon>
        <taxon>Planctomycetota</taxon>
        <taxon>Planctomycetia</taxon>
        <taxon>Planctomycetales</taxon>
        <taxon>Planctomycetaceae</taxon>
        <taxon>Polystyrenella</taxon>
    </lineage>
</organism>
<feature type="repeat" description="NHL" evidence="9">
    <location>
        <begin position="151"/>
        <end position="190"/>
    </location>
</feature>
<keyword evidence="7" id="KW-0325">Glycoprotein</keyword>
<keyword evidence="4" id="KW-0732">Signal</keyword>
<dbReference type="InterPro" id="IPR000720">
    <property type="entry name" value="PHM/PAL"/>
</dbReference>
<dbReference type="GO" id="GO:0016020">
    <property type="term" value="C:membrane"/>
    <property type="evidence" value="ECO:0007669"/>
    <property type="project" value="InterPro"/>
</dbReference>
<comment type="cofactor">
    <cofactor evidence="1">
        <name>Zn(2+)</name>
        <dbReference type="ChEBI" id="CHEBI:29105"/>
    </cofactor>
</comment>
<dbReference type="SUPFAM" id="SSF63829">
    <property type="entry name" value="Calcium-dependent phosphotriesterase"/>
    <property type="match status" value="1"/>
</dbReference>
<feature type="repeat" description="NHL" evidence="9">
    <location>
        <begin position="198"/>
        <end position="237"/>
    </location>
</feature>
<dbReference type="Gene3D" id="2.120.10.30">
    <property type="entry name" value="TolB, C-terminal domain"/>
    <property type="match status" value="1"/>
</dbReference>
<gene>
    <name evidence="10" type="primary">vgb</name>
    <name evidence="10" type="ORF">Pla110_26830</name>
</gene>
<keyword evidence="6" id="KW-1015">Disulfide bond</keyword>
<dbReference type="CDD" id="cd14958">
    <property type="entry name" value="NHL_PAL_like"/>
    <property type="match status" value="1"/>
</dbReference>
<sequence>MLNLPISHVLRHFSNQPVRLPLLVVAWVFWVASSAQAQYPGFAEEPLITEYDIDESWPKRPDNLAKFGWVSGMAQDKEENIWLFNKGDDPVQCYTPDGEFVRTWGAGDFKDPHHIRIDDEGSIWVADFGLHIVQKYTPEGKLLMELGEKNVKGEDKTHFNMPTDMVIGPNGDIFVTDGYGNRRIVHFDKNGQYIKEWGSYGTGRGQFVLPHAIVMDKDGKLYVADRNSGRVMIFNQDGELLDEWSNIIMPWGMSINAAGDLWICGSSPHWWKRKGAYPEFKDQMFVRFNTNGRLEQVWTIPLGDRNNRESIKPGAAVGVHCIVEDKNGNLYVGDIYDEKAMKFVPVKKRSETEE</sequence>
<evidence type="ECO:0000256" key="9">
    <source>
        <dbReference type="PROSITE-ProRule" id="PRU00504"/>
    </source>
</evidence>
<keyword evidence="3" id="KW-0479">Metal-binding</keyword>
<dbReference type="GO" id="GO:0046872">
    <property type="term" value="F:metal ion binding"/>
    <property type="evidence" value="ECO:0007669"/>
    <property type="project" value="UniProtKB-KW"/>
</dbReference>
<dbReference type="EC" id="4.3.2.5" evidence="2"/>
<protein>
    <recommendedName>
        <fullName evidence="2">peptidylamidoglycolate lyase</fullName>
        <ecNumber evidence="2">4.3.2.5</ecNumber>
    </recommendedName>
</protein>
<dbReference type="InterPro" id="IPR011042">
    <property type="entry name" value="6-blade_b-propeller_TolB-like"/>
</dbReference>
<dbReference type="KEGG" id="plon:Pla110_26830"/>
<dbReference type="PRINTS" id="PR00790">
    <property type="entry name" value="PAMONOXGNASE"/>
</dbReference>
<keyword evidence="11" id="KW-1185">Reference proteome</keyword>
<evidence type="ECO:0000256" key="1">
    <source>
        <dbReference type="ARBA" id="ARBA00001947"/>
    </source>
</evidence>
<dbReference type="GO" id="GO:0004598">
    <property type="term" value="F:peptidylamidoglycolate lyase activity"/>
    <property type="evidence" value="ECO:0007669"/>
    <property type="project" value="UniProtKB-EC"/>
</dbReference>
<evidence type="ECO:0000256" key="4">
    <source>
        <dbReference type="ARBA" id="ARBA00022729"/>
    </source>
</evidence>
<dbReference type="AlphaFoldDB" id="A0A518CNZ7"/>
<dbReference type="PROSITE" id="PS51125">
    <property type="entry name" value="NHL"/>
    <property type="match status" value="3"/>
</dbReference>
<name>A0A518CNZ7_9PLAN</name>
<evidence type="ECO:0000256" key="8">
    <source>
        <dbReference type="ARBA" id="ARBA00023239"/>
    </source>
</evidence>
<accession>A0A518CNZ7</accession>
<keyword evidence="5" id="KW-0677">Repeat</keyword>
<evidence type="ECO:0000313" key="10">
    <source>
        <dbReference type="EMBL" id="QDU80947.1"/>
    </source>
</evidence>
<proteinExistence type="predicted"/>
<evidence type="ECO:0000256" key="2">
    <source>
        <dbReference type="ARBA" id="ARBA00012343"/>
    </source>
</evidence>
<evidence type="ECO:0000256" key="3">
    <source>
        <dbReference type="ARBA" id="ARBA00022723"/>
    </source>
</evidence>
<dbReference type="GO" id="GO:0006518">
    <property type="term" value="P:peptide metabolic process"/>
    <property type="evidence" value="ECO:0007669"/>
    <property type="project" value="InterPro"/>
</dbReference>
<dbReference type="PANTHER" id="PTHR10680:SF38">
    <property type="entry name" value="BLL1368 PROTEIN"/>
    <property type="match status" value="1"/>
</dbReference>
<dbReference type="PANTHER" id="PTHR10680">
    <property type="entry name" value="PEPTIDYL-GLYCINE ALPHA-AMIDATING MONOOXYGENASE"/>
    <property type="match status" value="1"/>
</dbReference>
<dbReference type="InterPro" id="IPR001258">
    <property type="entry name" value="NHL_repeat"/>
</dbReference>
<evidence type="ECO:0000256" key="6">
    <source>
        <dbReference type="ARBA" id="ARBA00023157"/>
    </source>
</evidence>
<keyword evidence="8 10" id="KW-0456">Lyase</keyword>
<dbReference type="Pfam" id="PF17170">
    <property type="entry name" value="DUF5128"/>
    <property type="match status" value="1"/>
</dbReference>
<dbReference type="Proteomes" id="UP000317178">
    <property type="component" value="Chromosome"/>
</dbReference>
<evidence type="ECO:0000256" key="7">
    <source>
        <dbReference type="ARBA" id="ARBA00023180"/>
    </source>
</evidence>
<reference evidence="10 11" key="1">
    <citation type="submission" date="2019-02" db="EMBL/GenBank/DDBJ databases">
        <title>Deep-cultivation of Planctomycetes and their phenomic and genomic characterization uncovers novel biology.</title>
        <authorList>
            <person name="Wiegand S."/>
            <person name="Jogler M."/>
            <person name="Boedeker C."/>
            <person name="Pinto D."/>
            <person name="Vollmers J."/>
            <person name="Rivas-Marin E."/>
            <person name="Kohn T."/>
            <person name="Peeters S.H."/>
            <person name="Heuer A."/>
            <person name="Rast P."/>
            <person name="Oberbeckmann S."/>
            <person name="Bunk B."/>
            <person name="Jeske O."/>
            <person name="Meyerdierks A."/>
            <person name="Storesund J.E."/>
            <person name="Kallscheuer N."/>
            <person name="Luecker S."/>
            <person name="Lage O.M."/>
            <person name="Pohl T."/>
            <person name="Merkel B.J."/>
            <person name="Hornburger P."/>
            <person name="Mueller R.-W."/>
            <person name="Bruemmer F."/>
            <person name="Labrenz M."/>
            <person name="Spormann A.M."/>
            <person name="Op den Camp H."/>
            <person name="Overmann J."/>
            <person name="Amann R."/>
            <person name="Jetten M.S.M."/>
            <person name="Mascher T."/>
            <person name="Medema M.H."/>
            <person name="Devos D.P."/>
            <person name="Kaster A.-K."/>
            <person name="Ovreas L."/>
            <person name="Rohde M."/>
            <person name="Galperin M.Y."/>
            <person name="Jogler C."/>
        </authorList>
    </citation>
    <scope>NUCLEOTIDE SEQUENCE [LARGE SCALE GENOMIC DNA]</scope>
    <source>
        <strain evidence="10 11">Pla110</strain>
    </source>
</reference>